<evidence type="ECO:0000313" key="1">
    <source>
        <dbReference type="EMBL" id="KAL5107197.1"/>
    </source>
</evidence>
<organism evidence="1 2">
    <name type="scientific">Taenia crassiceps</name>
    <dbReference type="NCBI Taxonomy" id="6207"/>
    <lineage>
        <taxon>Eukaryota</taxon>
        <taxon>Metazoa</taxon>
        <taxon>Spiralia</taxon>
        <taxon>Lophotrochozoa</taxon>
        <taxon>Platyhelminthes</taxon>
        <taxon>Cestoda</taxon>
        <taxon>Eucestoda</taxon>
        <taxon>Cyclophyllidea</taxon>
        <taxon>Taeniidae</taxon>
        <taxon>Taenia</taxon>
    </lineage>
</organism>
<dbReference type="EMBL" id="JAKROA010000005">
    <property type="protein sequence ID" value="KAL5107197.1"/>
    <property type="molecule type" value="Genomic_DNA"/>
</dbReference>
<proteinExistence type="predicted"/>
<sequence>MERYRALKIEAEENYGYGDSTILQYFKRVLPTIQILPVTIELWKDEVLFRPKQAECYFSKPSCLQYSIERLKDSFSCCSSCFAGFVGASNNRQTVVHLVDADAETRPQQRLRHVSAMKLGALWCSCSNHRDYLLPHWRFHPVLSVSLLYALYAMRSALSVISMRRASGRTTILSLPSI</sequence>
<keyword evidence="2" id="KW-1185">Reference proteome</keyword>
<reference evidence="1 2" key="1">
    <citation type="journal article" date="2022" name="Front. Cell. Infect. Microbiol.">
        <title>The Genomes of Two Strains of Taenia crassiceps the Animal Model for the Study of Human Cysticercosis.</title>
        <authorList>
            <person name="Bobes R.J."/>
            <person name="Estrada K."/>
            <person name="Rios-Valencia D.G."/>
            <person name="Calderon-Gallegos A."/>
            <person name="de la Torre P."/>
            <person name="Carrero J.C."/>
            <person name="Sanchez-Flores A."/>
            <person name="Laclette J.P."/>
        </authorList>
    </citation>
    <scope>NUCLEOTIDE SEQUENCE [LARGE SCALE GENOMIC DNA]</scope>
    <source>
        <strain evidence="1">WFUcys</strain>
    </source>
</reference>
<protein>
    <submittedName>
        <fullName evidence="1">Uncharacterized protein</fullName>
    </submittedName>
</protein>
<evidence type="ECO:0000313" key="2">
    <source>
        <dbReference type="Proteomes" id="UP001651158"/>
    </source>
</evidence>
<dbReference type="Proteomes" id="UP001651158">
    <property type="component" value="Unassembled WGS sequence"/>
</dbReference>
<gene>
    <name evidence="1" type="ORF">TcWFU_010532</name>
</gene>
<comment type="caution">
    <text evidence="1">The sequence shown here is derived from an EMBL/GenBank/DDBJ whole genome shotgun (WGS) entry which is preliminary data.</text>
</comment>
<name>A0ABR4QCA4_9CEST</name>
<accession>A0ABR4QCA4</accession>